<feature type="compositionally biased region" description="Polar residues" evidence="1">
    <location>
        <begin position="139"/>
        <end position="158"/>
    </location>
</feature>
<name>A0AAJ0G742_9PEZI</name>
<gene>
    <name evidence="3" type="ORF">LTR09_012341</name>
</gene>
<feature type="transmembrane region" description="Helical" evidence="2">
    <location>
        <begin position="60"/>
        <end position="82"/>
    </location>
</feature>
<dbReference type="Proteomes" id="UP001271007">
    <property type="component" value="Unassembled WGS sequence"/>
</dbReference>
<proteinExistence type="predicted"/>
<keyword evidence="2" id="KW-0812">Transmembrane</keyword>
<sequence>MATDVAIALFAGYVVWHTRAKLQTRWRYSLQLCLRPLVTVCCGFRLLAISGIELSNDPTIHLWLFIVLTQLQMTVALIAFAFSTFQKGMNTFNTNFGAPDHSSDHIKMDSKRRATDRFITQVISNNQNNSKGDGESEQGIMQSEEGITQTKEVEQTSIHDVYVNCESRTDGQET</sequence>
<accession>A0AAJ0G742</accession>
<evidence type="ECO:0000256" key="2">
    <source>
        <dbReference type="SAM" id="Phobius"/>
    </source>
</evidence>
<comment type="caution">
    <text evidence="3">The sequence shown here is derived from an EMBL/GenBank/DDBJ whole genome shotgun (WGS) entry which is preliminary data.</text>
</comment>
<protein>
    <submittedName>
        <fullName evidence="3">Uncharacterized protein</fullName>
    </submittedName>
</protein>
<keyword evidence="2" id="KW-1133">Transmembrane helix</keyword>
<keyword evidence="4" id="KW-1185">Reference proteome</keyword>
<evidence type="ECO:0000313" key="3">
    <source>
        <dbReference type="EMBL" id="KAK3046140.1"/>
    </source>
</evidence>
<organism evidence="3 4">
    <name type="scientific">Extremus antarcticus</name>
    <dbReference type="NCBI Taxonomy" id="702011"/>
    <lineage>
        <taxon>Eukaryota</taxon>
        <taxon>Fungi</taxon>
        <taxon>Dikarya</taxon>
        <taxon>Ascomycota</taxon>
        <taxon>Pezizomycotina</taxon>
        <taxon>Dothideomycetes</taxon>
        <taxon>Dothideomycetidae</taxon>
        <taxon>Mycosphaerellales</taxon>
        <taxon>Extremaceae</taxon>
        <taxon>Extremus</taxon>
    </lineage>
</organism>
<evidence type="ECO:0000313" key="4">
    <source>
        <dbReference type="Proteomes" id="UP001271007"/>
    </source>
</evidence>
<reference evidence="3" key="1">
    <citation type="submission" date="2023-04" db="EMBL/GenBank/DDBJ databases">
        <title>Black Yeasts Isolated from many extreme environments.</title>
        <authorList>
            <person name="Coleine C."/>
            <person name="Stajich J.E."/>
            <person name="Selbmann L."/>
        </authorList>
    </citation>
    <scope>NUCLEOTIDE SEQUENCE</scope>
    <source>
        <strain evidence="3">CCFEE 5312</strain>
    </source>
</reference>
<feature type="region of interest" description="Disordered" evidence="1">
    <location>
        <begin position="125"/>
        <end position="174"/>
    </location>
</feature>
<keyword evidence="2" id="KW-0472">Membrane</keyword>
<dbReference type="AlphaFoldDB" id="A0AAJ0G742"/>
<dbReference type="EMBL" id="JAWDJX010000112">
    <property type="protein sequence ID" value="KAK3046140.1"/>
    <property type="molecule type" value="Genomic_DNA"/>
</dbReference>
<evidence type="ECO:0000256" key="1">
    <source>
        <dbReference type="SAM" id="MobiDB-lite"/>
    </source>
</evidence>
<feature type="transmembrane region" description="Helical" evidence="2">
    <location>
        <begin position="28"/>
        <end position="48"/>
    </location>
</feature>